<evidence type="ECO:0000313" key="2">
    <source>
        <dbReference type="Proteomes" id="UP000002706"/>
    </source>
</evidence>
<sequence>MLPKPMIAVRKPIKLKLQGIFSGSWPHSLKVIKNAPKTDYSTKKPKILHKMTKN</sequence>
<proteinExistence type="predicted"/>
<dbReference type="EMBL" id="CP000141">
    <property type="protein sequence ID" value="ABB16013.1"/>
    <property type="molecule type" value="Genomic_DNA"/>
</dbReference>
<dbReference type="STRING" id="246194.CHY_0675"/>
<evidence type="ECO:0000313" key="1">
    <source>
        <dbReference type="EMBL" id="ABB16013.1"/>
    </source>
</evidence>
<name>Q3AEA4_CARHZ</name>
<gene>
    <name evidence="1" type="ordered locus">CHY_0675</name>
</gene>
<reference evidence="1 2" key="1">
    <citation type="journal article" date="2005" name="PLoS Genet.">
        <title>Life in hot carbon monoxide: the complete genome sequence of Carboxydothermus hydrogenoformans Z-2901.</title>
        <authorList>
            <person name="Wu M."/>
            <person name="Ren Q."/>
            <person name="Durkin A.S."/>
            <person name="Daugherty S.C."/>
            <person name="Brinkac L.M."/>
            <person name="Dodson R.J."/>
            <person name="Madupu R."/>
            <person name="Sullivan S.A."/>
            <person name="Kolonay J.F."/>
            <person name="Haft D.H."/>
            <person name="Nelson W.C."/>
            <person name="Tallon L.J."/>
            <person name="Jones K.M."/>
            <person name="Ulrich L.E."/>
            <person name="Gonzalez J.M."/>
            <person name="Zhulin I.B."/>
            <person name="Robb F.T."/>
            <person name="Eisen J.A."/>
        </authorList>
    </citation>
    <scope>NUCLEOTIDE SEQUENCE [LARGE SCALE GENOMIC DNA]</scope>
    <source>
        <strain evidence="2">ATCC BAA-161 / DSM 6008 / Z-2901</strain>
    </source>
</reference>
<organism evidence="1 2">
    <name type="scientific">Carboxydothermus hydrogenoformans (strain ATCC BAA-161 / DSM 6008 / Z-2901)</name>
    <dbReference type="NCBI Taxonomy" id="246194"/>
    <lineage>
        <taxon>Bacteria</taxon>
        <taxon>Bacillati</taxon>
        <taxon>Bacillota</taxon>
        <taxon>Clostridia</taxon>
        <taxon>Thermoanaerobacterales</taxon>
        <taxon>Thermoanaerobacteraceae</taxon>
        <taxon>Carboxydothermus</taxon>
    </lineage>
</organism>
<dbReference type="AlphaFoldDB" id="Q3AEA4"/>
<dbReference type="HOGENOM" id="CLU_3041597_0_0_9"/>
<protein>
    <submittedName>
        <fullName evidence="1">Uncharacterized protein</fullName>
    </submittedName>
</protein>
<dbReference type="InParanoid" id="Q3AEA4"/>
<keyword evidence="2" id="KW-1185">Reference proteome</keyword>
<accession>Q3AEA4</accession>
<dbReference type="KEGG" id="chy:CHY_0675"/>
<dbReference type="Proteomes" id="UP000002706">
    <property type="component" value="Chromosome"/>
</dbReference>